<feature type="transmembrane region" description="Helical" evidence="1">
    <location>
        <begin position="153"/>
        <end position="171"/>
    </location>
</feature>
<sequence length="248" mass="28599">MLVTLVGSSLLDAATKTLSRPLSLGMAMAFEMPKYSNFYLNYMVSQWMSSCLELTRYINFIKFLTFRRTNPEERARELAEPEDQDYYGIGSRSARWTANALMGLVFCPICPLICAVTFVNFFLCKLVYGYLIVFAETRKVDLGGAFWVNKCRHLLAGLWIFWLLMCGELTARAQPRQALMALFSGVYLLWAMRRFANLRWLTLPFEEVVDQPPDLQMAGSYVQPELRGDRRRTGFTKKATMLFSYPDE</sequence>
<evidence type="ECO:0000256" key="1">
    <source>
        <dbReference type="SAM" id="Phobius"/>
    </source>
</evidence>
<dbReference type="PANTHER" id="PTHR13018:SF5">
    <property type="entry name" value="RE44586P"/>
    <property type="match status" value="1"/>
</dbReference>
<proteinExistence type="predicted"/>
<dbReference type="EMBL" id="HBGE01100496">
    <property type="protein sequence ID" value="CAD9183062.1"/>
    <property type="molecule type" value="Transcribed_RNA"/>
</dbReference>
<keyword evidence="1" id="KW-0812">Transmembrane</keyword>
<dbReference type="InterPro" id="IPR003864">
    <property type="entry name" value="CSC1/OSCA1-like_7TM"/>
</dbReference>
<name>A0A7S1S2S4_ALECA</name>
<accession>A0A7S1S2S4</accession>
<dbReference type="InterPro" id="IPR045122">
    <property type="entry name" value="Csc1-like"/>
</dbReference>
<feature type="transmembrane region" description="Helical" evidence="1">
    <location>
        <begin position="100"/>
        <end position="133"/>
    </location>
</feature>
<protein>
    <recommendedName>
        <fullName evidence="2">CSC1/OSCA1-like 7TM region domain-containing protein</fullName>
    </recommendedName>
</protein>
<evidence type="ECO:0000313" key="3">
    <source>
        <dbReference type="EMBL" id="CAD9183062.1"/>
    </source>
</evidence>
<gene>
    <name evidence="3" type="ORF">ACAT0790_LOCUS59834</name>
</gene>
<reference evidence="3" key="1">
    <citation type="submission" date="2021-01" db="EMBL/GenBank/DDBJ databases">
        <authorList>
            <person name="Corre E."/>
            <person name="Pelletier E."/>
            <person name="Niang G."/>
            <person name="Scheremetjew M."/>
            <person name="Finn R."/>
            <person name="Kale V."/>
            <person name="Holt S."/>
            <person name="Cochrane G."/>
            <person name="Meng A."/>
            <person name="Brown T."/>
            <person name="Cohen L."/>
        </authorList>
    </citation>
    <scope>NUCLEOTIDE SEQUENCE</scope>
    <source>
        <strain evidence="3">OF101</strain>
    </source>
</reference>
<dbReference type="Pfam" id="PF02714">
    <property type="entry name" value="RSN1_7TM"/>
    <property type="match status" value="1"/>
</dbReference>
<dbReference type="PANTHER" id="PTHR13018">
    <property type="entry name" value="PROBABLE MEMBRANE PROTEIN DUF221-RELATED"/>
    <property type="match status" value="1"/>
</dbReference>
<dbReference type="GO" id="GO:0005886">
    <property type="term" value="C:plasma membrane"/>
    <property type="evidence" value="ECO:0007669"/>
    <property type="project" value="TreeGrafter"/>
</dbReference>
<evidence type="ECO:0000259" key="2">
    <source>
        <dbReference type="Pfam" id="PF02714"/>
    </source>
</evidence>
<dbReference type="AlphaFoldDB" id="A0A7S1S2S4"/>
<dbReference type="GO" id="GO:0005227">
    <property type="term" value="F:calcium-activated cation channel activity"/>
    <property type="evidence" value="ECO:0007669"/>
    <property type="project" value="InterPro"/>
</dbReference>
<keyword evidence="1" id="KW-0472">Membrane</keyword>
<feature type="domain" description="CSC1/OSCA1-like 7TM region" evidence="2">
    <location>
        <begin position="2"/>
        <end position="167"/>
    </location>
</feature>
<keyword evidence="1" id="KW-1133">Transmembrane helix</keyword>
<organism evidence="3">
    <name type="scientific">Alexandrium catenella</name>
    <name type="common">Red tide dinoflagellate</name>
    <name type="synonym">Gonyaulax catenella</name>
    <dbReference type="NCBI Taxonomy" id="2925"/>
    <lineage>
        <taxon>Eukaryota</taxon>
        <taxon>Sar</taxon>
        <taxon>Alveolata</taxon>
        <taxon>Dinophyceae</taxon>
        <taxon>Gonyaulacales</taxon>
        <taxon>Pyrocystaceae</taxon>
        <taxon>Alexandrium</taxon>
    </lineage>
</organism>